<dbReference type="Proteomes" id="UP000807504">
    <property type="component" value="Unassembled WGS sequence"/>
</dbReference>
<evidence type="ECO:0000256" key="9">
    <source>
        <dbReference type="ARBA" id="ARBA00023170"/>
    </source>
</evidence>
<evidence type="ECO:0000259" key="14">
    <source>
        <dbReference type="Pfam" id="PF00060"/>
    </source>
</evidence>
<proteinExistence type="inferred from homology"/>
<evidence type="ECO:0000256" key="5">
    <source>
        <dbReference type="ARBA" id="ARBA00022692"/>
    </source>
</evidence>
<keyword evidence="4" id="KW-1003">Cell membrane</keyword>
<evidence type="ECO:0000313" key="16">
    <source>
        <dbReference type="EMBL" id="KAF8767788.1"/>
    </source>
</evidence>
<protein>
    <submittedName>
        <fullName evidence="16">Glutamate receptor ionotropic like protein</fullName>
    </submittedName>
</protein>
<dbReference type="GO" id="GO:0005886">
    <property type="term" value="C:plasma membrane"/>
    <property type="evidence" value="ECO:0007669"/>
    <property type="project" value="UniProtKB-SubCell"/>
</dbReference>
<evidence type="ECO:0000259" key="15">
    <source>
        <dbReference type="Pfam" id="PF10613"/>
    </source>
</evidence>
<keyword evidence="5 13" id="KW-0812">Transmembrane</keyword>
<evidence type="ECO:0000256" key="12">
    <source>
        <dbReference type="ARBA" id="ARBA00023303"/>
    </source>
</evidence>
<feature type="transmembrane region" description="Helical" evidence="13">
    <location>
        <begin position="189"/>
        <end position="210"/>
    </location>
</feature>
<evidence type="ECO:0000256" key="7">
    <source>
        <dbReference type="ARBA" id="ARBA00023065"/>
    </source>
</evidence>
<feature type="transmembrane region" description="Helical" evidence="13">
    <location>
        <begin position="132"/>
        <end position="151"/>
    </location>
</feature>
<dbReference type="Gene3D" id="3.40.190.10">
    <property type="entry name" value="Periplasmic binding protein-like II"/>
    <property type="match status" value="1"/>
</dbReference>
<comment type="subcellular location">
    <subcellularLocation>
        <location evidence="1">Cell membrane</location>
        <topology evidence="1">Multi-pass membrane protein</topology>
    </subcellularLocation>
</comment>
<dbReference type="EMBL" id="JABXBU010002230">
    <property type="protein sequence ID" value="KAF8767788.1"/>
    <property type="molecule type" value="Genomic_DNA"/>
</dbReference>
<evidence type="ECO:0000256" key="13">
    <source>
        <dbReference type="SAM" id="Phobius"/>
    </source>
</evidence>
<evidence type="ECO:0000256" key="10">
    <source>
        <dbReference type="ARBA" id="ARBA00023180"/>
    </source>
</evidence>
<sequence length="413" mass="46843">MNCSSKLKIATVLVNRQMELKHLPDGKFEFGGSEGRFLEIVLKALKSCYEFIFPEDQEWGRLLPDGNWTGMIGKVQTGEADIAINFLSPTMERMLVADFSTPYLGDEIKFVIGKPGTVSPTLAFLYPFSYPLWILCGVVLFLMALVMLFLLDVKYPFIYLFIQTFGSILRQPLGINDISVRNRLLLSTWWFFAVIISFSYSAVLLSFLTVPIEEEPIKTFEELSVAVSRGTHKCFTSKGSSNLRMMLFSEKEYMNTIGKAIEDNGWYFKYNEVIDSRYINPTSASLGPKSMLQINSGSEMFSSVQFSTDSLISSSIVFAMKKKFRLKKKLNLIISRLNCAGMYQKILQDESMKIWLSRLNETSEAESINPLKLSDLSGAFIILLVGYGISFIAFMIEIIITCLKKHSINRLML</sequence>
<dbReference type="GO" id="GO:0015276">
    <property type="term" value="F:ligand-gated monoatomic ion channel activity"/>
    <property type="evidence" value="ECO:0007669"/>
    <property type="project" value="InterPro"/>
</dbReference>
<feature type="transmembrane region" description="Helical" evidence="13">
    <location>
        <begin position="379"/>
        <end position="403"/>
    </location>
</feature>
<dbReference type="PANTHER" id="PTHR42643">
    <property type="entry name" value="IONOTROPIC RECEPTOR 20A-RELATED"/>
    <property type="match status" value="1"/>
</dbReference>
<dbReference type="SUPFAM" id="SSF53850">
    <property type="entry name" value="Periplasmic binding protein-like II"/>
    <property type="match status" value="1"/>
</dbReference>
<keyword evidence="10" id="KW-0325">Glycoprotein</keyword>
<dbReference type="InterPro" id="IPR052192">
    <property type="entry name" value="Insect_Ionotropic_Sensory_Rcpt"/>
</dbReference>
<evidence type="ECO:0000256" key="3">
    <source>
        <dbReference type="ARBA" id="ARBA00022448"/>
    </source>
</evidence>
<keyword evidence="7" id="KW-0406">Ion transport</keyword>
<evidence type="ECO:0000256" key="4">
    <source>
        <dbReference type="ARBA" id="ARBA00022475"/>
    </source>
</evidence>
<organism evidence="16 17">
    <name type="scientific">Argiope bruennichi</name>
    <name type="common">Wasp spider</name>
    <name type="synonym">Aranea bruennichi</name>
    <dbReference type="NCBI Taxonomy" id="94029"/>
    <lineage>
        <taxon>Eukaryota</taxon>
        <taxon>Metazoa</taxon>
        <taxon>Ecdysozoa</taxon>
        <taxon>Arthropoda</taxon>
        <taxon>Chelicerata</taxon>
        <taxon>Arachnida</taxon>
        <taxon>Araneae</taxon>
        <taxon>Araneomorphae</taxon>
        <taxon>Entelegynae</taxon>
        <taxon>Araneoidea</taxon>
        <taxon>Araneidae</taxon>
        <taxon>Argiope</taxon>
    </lineage>
</organism>
<keyword evidence="9 16" id="KW-0675">Receptor</keyword>
<evidence type="ECO:0000256" key="11">
    <source>
        <dbReference type="ARBA" id="ARBA00023286"/>
    </source>
</evidence>
<gene>
    <name evidence="16" type="ORF">HNY73_020685</name>
</gene>
<keyword evidence="6 13" id="KW-1133">Transmembrane helix</keyword>
<dbReference type="InterPro" id="IPR019594">
    <property type="entry name" value="Glu/Gly-bd"/>
</dbReference>
<feature type="domain" description="Ionotropic glutamate receptor C-terminal" evidence="14">
    <location>
        <begin position="155"/>
        <end position="386"/>
    </location>
</feature>
<accession>A0A8T0E8Q0</accession>
<keyword evidence="12" id="KW-0407">Ion channel</keyword>
<dbReference type="PANTHER" id="PTHR42643:SF24">
    <property type="entry name" value="IONOTROPIC RECEPTOR 60A"/>
    <property type="match status" value="1"/>
</dbReference>
<keyword evidence="3" id="KW-0813">Transport</keyword>
<keyword evidence="11" id="KW-1071">Ligand-gated ion channel</keyword>
<dbReference type="Pfam" id="PF10613">
    <property type="entry name" value="Lig_chan-Glu_bd"/>
    <property type="match status" value="1"/>
</dbReference>
<keyword evidence="17" id="KW-1185">Reference proteome</keyword>
<feature type="domain" description="Ionotropic glutamate receptor L-glutamate and glycine-binding" evidence="15">
    <location>
        <begin position="36"/>
        <end position="115"/>
    </location>
</feature>
<name>A0A8T0E8Q0_ARGBR</name>
<evidence type="ECO:0000256" key="1">
    <source>
        <dbReference type="ARBA" id="ARBA00004651"/>
    </source>
</evidence>
<dbReference type="GO" id="GO:0050906">
    <property type="term" value="P:detection of stimulus involved in sensory perception"/>
    <property type="evidence" value="ECO:0007669"/>
    <property type="project" value="UniProtKB-ARBA"/>
</dbReference>
<keyword evidence="8 13" id="KW-0472">Membrane</keyword>
<evidence type="ECO:0000256" key="8">
    <source>
        <dbReference type="ARBA" id="ARBA00023136"/>
    </source>
</evidence>
<dbReference type="Gene3D" id="1.10.287.70">
    <property type="match status" value="1"/>
</dbReference>
<dbReference type="InterPro" id="IPR001320">
    <property type="entry name" value="Iontro_rcpt_C"/>
</dbReference>
<dbReference type="AlphaFoldDB" id="A0A8T0E8Q0"/>
<reference evidence="16" key="2">
    <citation type="submission" date="2020-06" db="EMBL/GenBank/DDBJ databases">
        <authorList>
            <person name="Sheffer M."/>
        </authorList>
    </citation>
    <scope>NUCLEOTIDE SEQUENCE</scope>
</reference>
<evidence type="ECO:0000256" key="2">
    <source>
        <dbReference type="ARBA" id="ARBA00008685"/>
    </source>
</evidence>
<dbReference type="Pfam" id="PF00060">
    <property type="entry name" value="Lig_chan"/>
    <property type="match status" value="1"/>
</dbReference>
<comment type="caution">
    <text evidence="16">The sequence shown here is derived from an EMBL/GenBank/DDBJ whole genome shotgun (WGS) entry which is preliminary data.</text>
</comment>
<evidence type="ECO:0000256" key="6">
    <source>
        <dbReference type="ARBA" id="ARBA00022989"/>
    </source>
</evidence>
<evidence type="ECO:0000313" key="17">
    <source>
        <dbReference type="Proteomes" id="UP000807504"/>
    </source>
</evidence>
<comment type="similarity">
    <text evidence="2">Belongs to the glutamate-gated ion channel (TC 1.A.10.1) family.</text>
</comment>
<reference evidence="16" key="1">
    <citation type="journal article" date="2020" name="bioRxiv">
        <title>Chromosome-level reference genome of the European wasp spider Argiope bruennichi: a resource for studies on range expansion and evolutionary adaptation.</title>
        <authorList>
            <person name="Sheffer M.M."/>
            <person name="Hoppe A."/>
            <person name="Krehenwinkel H."/>
            <person name="Uhl G."/>
            <person name="Kuss A.W."/>
            <person name="Jensen L."/>
            <person name="Jensen C."/>
            <person name="Gillespie R.G."/>
            <person name="Hoff K.J."/>
            <person name="Prost S."/>
        </authorList>
    </citation>
    <scope>NUCLEOTIDE SEQUENCE</scope>
</reference>